<dbReference type="Gene3D" id="3.30.43.10">
    <property type="entry name" value="Uridine Diphospho-n-acetylenolpyruvylglucosamine Reductase, domain 2"/>
    <property type="match status" value="1"/>
</dbReference>
<dbReference type="Gene3D" id="3.30.465.10">
    <property type="match status" value="1"/>
</dbReference>
<evidence type="ECO:0000259" key="2">
    <source>
        <dbReference type="PROSITE" id="PS51387"/>
    </source>
</evidence>
<sequence length="329" mass="35589">MRPFEYVSPNTRAQAISLLGTSWGNAEILAGGTDLLALMKDDVVAPKRLINIKGVHDLHGVFSNAQGFHIGALTTLGDLADDARVSRNYPALAEALLEAASPQIRNQATLGGNLCQRPRCWYFRNGFGLLPRNQAGKELVAEGENRFHAILGNEGPAKFVSPSTLVPILIAYGAKIRLEGPKGKRELPLEKFFVIPKNEGEREHDLRPNEIVTEVVIPPAPDARAAHYEIRQKEAFEWPLAVAGVALKMRGSTVKSARIVMGYVAPVPWPSPEAEQALVGQPINKDTAQRAAEAALTNVKPLSHNAYKVQLARVALKRAILKAASGGVS</sequence>
<dbReference type="EMBL" id="OMOD01000163">
    <property type="protein sequence ID" value="SPF46604.1"/>
    <property type="molecule type" value="Genomic_DNA"/>
</dbReference>
<dbReference type="PROSITE" id="PS51387">
    <property type="entry name" value="FAD_PCMH"/>
    <property type="match status" value="1"/>
</dbReference>
<dbReference type="GO" id="GO:0016491">
    <property type="term" value="F:oxidoreductase activity"/>
    <property type="evidence" value="ECO:0007669"/>
    <property type="project" value="InterPro"/>
</dbReference>
<accession>A0A2U3L3W2</accession>
<dbReference type="InterPro" id="IPR036318">
    <property type="entry name" value="FAD-bd_PCMH-like_sf"/>
</dbReference>
<proteinExistence type="predicted"/>
<dbReference type="InterPro" id="IPR016169">
    <property type="entry name" value="FAD-bd_PCMH_sub2"/>
</dbReference>
<organism evidence="3 4">
    <name type="scientific">Candidatus Sulfotelmatobacter kueseliae</name>
    <dbReference type="NCBI Taxonomy" id="2042962"/>
    <lineage>
        <taxon>Bacteria</taxon>
        <taxon>Pseudomonadati</taxon>
        <taxon>Acidobacteriota</taxon>
        <taxon>Terriglobia</taxon>
        <taxon>Terriglobales</taxon>
        <taxon>Candidatus Korobacteraceae</taxon>
        <taxon>Candidatus Sulfotelmatobacter</taxon>
    </lineage>
</organism>
<dbReference type="AlphaFoldDB" id="A0A2U3L3W2"/>
<dbReference type="InterPro" id="IPR016167">
    <property type="entry name" value="FAD-bd_PCMH_sub1"/>
</dbReference>
<dbReference type="InterPro" id="IPR016166">
    <property type="entry name" value="FAD-bd_PCMH"/>
</dbReference>
<dbReference type="PANTHER" id="PTHR42659:SF9">
    <property type="entry name" value="XANTHINE DEHYDROGENASE FAD-BINDING SUBUNIT XDHB-RELATED"/>
    <property type="match status" value="1"/>
</dbReference>
<dbReference type="Pfam" id="PF03450">
    <property type="entry name" value="CO_deh_flav_C"/>
    <property type="match status" value="1"/>
</dbReference>
<dbReference type="SUPFAM" id="SSF56176">
    <property type="entry name" value="FAD-binding/transporter-associated domain-like"/>
    <property type="match status" value="1"/>
</dbReference>
<gene>
    <name evidence="3" type="ORF">SBA1_670010</name>
</gene>
<dbReference type="Proteomes" id="UP000238701">
    <property type="component" value="Unassembled WGS sequence"/>
</dbReference>
<protein>
    <submittedName>
        <fullName evidence="3">Molybdopterin dehydrogenase, FAD-binding protein</fullName>
    </submittedName>
</protein>
<dbReference type="OrthoDB" id="9774454at2"/>
<feature type="domain" description="FAD-binding PCMH-type" evidence="2">
    <location>
        <begin position="1"/>
        <end position="222"/>
    </location>
</feature>
<dbReference type="InterPro" id="IPR002346">
    <property type="entry name" value="Mopterin_DH_FAD-bd"/>
</dbReference>
<dbReference type="Pfam" id="PF00941">
    <property type="entry name" value="FAD_binding_5"/>
    <property type="match status" value="1"/>
</dbReference>
<evidence type="ECO:0000313" key="3">
    <source>
        <dbReference type="EMBL" id="SPF46604.1"/>
    </source>
</evidence>
<reference evidence="4" key="1">
    <citation type="submission" date="2018-02" db="EMBL/GenBank/DDBJ databases">
        <authorList>
            <person name="Hausmann B."/>
        </authorList>
    </citation>
    <scope>NUCLEOTIDE SEQUENCE [LARGE SCALE GENOMIC DNA]</scope>
    <source>
        <strain evidence="4">Peat soil MAG SbA1</strain>
    </source>
</reference>
<dbReference type="InterPro" id="IPR036683">
    <property type="entry name" value="CO_DH_flav_C_dom_sf"/>
</dbReference>
<dbReference type="SMART" id="SM01092">
    <property type="entry name" value="CO_deh_flav_C"/>
    <property type="match status" value="1"/>
</dbReference>
<dbReference type="GO" id="GO:0071949">
    <property type="term" value="F:FAD binding"/>
    <property type="evidence" value="ECO:0007669"/>
    <property type="project" value="InterPro"/>
</dbReference>
<dbReference type="PANTHER" id="PTHR42659">
    <property type="entry name" value="XANTHINE DEHYDROGENASE SUBUNIT C-RELATED"/>
    <property type="match status" value="1"/>
</dbReference>
<keyword evidence="1" id="KW-0274">FAD</keyword>
<evidence type="ECO:0000313" key="4">
    <source>
        <dbReference type="Proteomes" id="UP000238701"/>
    </source>
</evidence>
<dbReference type="InterPro" id="IPR051312">
    <property type="entry name" value="Diverse_Substr_Oxidored"/>
</dbReference>
<dbReference type="InterPro" id="IPR005107">
    <property type="entry name" value="CO_DH_flav_C"/>
</dbReference>
<dbReference type="Gene3D" id="3.30.390.50">
    <property type="entry name" value="CO dehydrogenase flavoprotein, C-terminal domain"/>
    <property type="match status" value="1"/>
</dbReference>
<keyword evidence="1" id="KW-0285">Flavoprotein</keyword>
<dbReference type="SUPFAM" id="SSF55447">
    <property type="entry name" value="CO dehydrogenase flavoprotein C-terminal domain-like"/>
    <property type="match status" value="1"/>
</dbReference>
<name>A0A2U3L3W2_9BACT</name>
<evidence type="ECO:0000256" key="1">
    <source>
        <dbReference type="ARBA" id="ARBA00022827"/>
    </source>
</evidence>